<dbReference type="EMBL" id="QEKI01000025">
    <property type="protein sequence ID" value="PVY36580.1"/>
    <property type="molecule type" value="Genomic_DNA"/>
</dbReference>
<accession>A0A2U1AJL9</accession>
<sequence>MPVFAVKQLNVIMRKSPAYLVIIFLIPFLPFAAIAQADSSFVDNAVSNALQQYRTAVGVHAHLYNGPEYHVPVKPHVEGHQFYQDKIYQNGTVKYDGAWFEDVPMLYDLVQDELVIVNHGSGQPQRLVKNRVDAFKLHGHTFVRLQADSTTGSSIQPGFYDLLYSGSVQVLMKREKTLFERASTEGMEGEFRDASNFYLVKDEIYHPVSNKRSVMRVLQDQKKPLNKFASTNKLRFGKEREYAIVKTAEHYDSLQR</sequence>
<keyword evidence="2" id="KW-1185">Reference proteome</keyword>
<evidence type="ECO:0000313" key="2">
    <source>
        <dbReference type="Proteomes" id="UP000245466"/>
    </source>
</evidence>
<proteinExistence type="predicted"/>
<dbReference type="AlphaFoldDB" id="A0A2U1AJL9"/>
<dbReference type="Proteomes" id="UP000245466">
    <property type="component" value="Unassembled WGS sequence"/>
</dbReference>
<reference evidence="1 2" key="1">
    <citation type="submission" date="2018-04" db="EMBL/GenBank/DDBJ databases">
        <title>Genomic Encyclopedia of Type Strains, Phase IV (KMG-IV): sequencing the most valuable type-strain genomes for metagenomic binning, comparative biology and taxonomic classification.</title>
        <authorList>
            <person name="Goeker M."/>
        </authorList>
    </citation>
    <scope>NUCLEOTIDE SEQUENCE [LARGE SCALE GENOMIC DNA]</scope>
    <source>
        <strain evidence="1 2">DSM 100231</strain>
    </source>
</reference>
<name>A0A2U1AJL9_9BACT</name>
<organism evidence="1 2">
    <name type="scientific">Pontibacter virosus</name>
    <dbReference type="NCBI Taxonomy" id="1765052"/>
    <lineage>
        <taxon>Bacteria</taxon>
        <taxon>Pseudomonadati</taxon>
        <taxon>Bacteroidota</taxon>
        <taxon>Cytophagia</taxon>
        <taxon>Cytophagales</taxon>
        <taxon>Hymenobacteraceae</taxon>
        <taxon>Pontibacter</taxon>
    </lineage>
</organism>
<gene>
    <name evidence="1" type="ORF">C8E01_1258</name>
</gene>
<comment type="caution">
    <text evidence="1">The sequence shown here is derived from an EMBL/GenBank/DDBJ whole genome shotgun (WGS) entry which is preliminary data.</text>
</comment>
<evidence type="ECO:0000313" key="1">
    <source>
        <dbReference type="EMBL" id="PVY36580.1"/>
    </source>
</evidence>
<protein>
    <submittedName>
        <fullName evidence="1">Uncharacterized protein</fullName>
    </submittedName>
</protein>